<accession>A0A835V9Q8</accession>
<keyword evidence="4 6" id="KW-0175">Coiled coil</keyword>
<evidence type="ECO:0000313" key="10">
    <source>
        <dbReference type="Proteomes" id="UP000636800"/>
    </source>
</evidence>
<comment type="caution">
    <text evidence="8">The sequence shown here is derived from an EMBL/GenBank/DDBJ whole genome shotgun (WGS) entry which is preliminary data.</text>
</comment>
<comment type="similarity">
    <text evidence="1">Belongs to the FLX family.</text>
</comment>
<dbReference type="GO" id="GO:0009908">
    <property type="term" value="P:flower development"/>
    <property type="evidence" value="ECO:0007669"/>
    <property type="project" value="UniProtKB-KW"/>
</dbReference>
<name>A0A835V9Q8_VANPL</name>
<gene>
    <name evidence="9" type="ORF">HPP92_005882</name>
    <name evidence="8" type="ORF">HPP92_006142</name>
</gene>
<evidence type="ECO:0000256" key="3">
    <source>
        <dbReference type="ARBA" id="ARBA00022782"/>
    </source>
</evidence>
<feature type="region of interest" description="Disordered" evidence="7">
    <location>
        <begin position="1"/>
        <end position="28"/>
    </location>
</feature>
<evidence type="ECO:0000256" key="4">
    <source>
        <dbReference type="ARBA" id="ARBA00023054"/>
    </source>
</evidence>
<reference evidence="10 11" key="1">
    <citation type="journal article" date="2020" name="Nat. Food">
        <title>A phased Vanilla planifolia genome enables genetic improvement of flavour and production.</title>
        <authorList>
            <person name="Hasing T."/>
            <person name="Tang H."/>
            <person name="Brym M."/>
            <person name="Khazi F."/>
            <person name="Huang T."/>
            <person name="Chambers A.H."/>
        </authorList>
    </citation>
    <scope>NUCLEOTIDE SEQUENCE [LARGE SCALE GENOMIC DNA]</scope>
    <source>
        <tissue evidence="8">Leaf</tissue>
    </source>
</reference>
<dbReference type="PANTHER" id="PTHR33405">
    <property type="entry name" value="PROTEIN FLX-LIKE 2"/>
    <property type="match status" value="1"/>
</dbReference>
<dbReference type="PANTHER" id="PTHR33405:SF19">
    <property type="entry name" value="OS08G0430100 PROTEIN"/>
    <property type="match status" value="1"/>
</dbReference>
<evidence type="ECO:0000256" key="1">
    <source>
        <dbReference type="ARBA" id="ARBA00005405"/>
    </source>
</evidence>
<dbReference type="OrthoDB" id="1902464at2759"/>
<sequence>MAGRGRIPRHQELHDFRGGLPPPQRRGHVPVAINPLEEEIVIRHDEIRRLHADNHLLVEENVALRRGVVAIKEELHASGQLITRIRADKEAQVREFIQKAQKLEADARGLESAGPSFYS</sequence>
<protein>
    <submittedName>
        <fullName evidence="8">Uncharacterized protein</fullName>
    </submittedName>
</protein>
<keyword evidence="5" id="KW-0287">Flowering</keyword>
<evidence type="ECO:0000256" key="7">
    <source>
        <dbReference type="SAM" id="MobiDB-lite"/>
    </source>
</evidence>
<dbReference type="InterPro" id="IPR040353">
    <property type="entry name" value="FLX/FLX-like"/>
</dbReference>
<organism evidence="8 10">
    <name type="scientific">Vanilla planifolia</name>
    <name type="common">Vanilla</name>
    <dbReference type="NCBI Taxonomy" id="51239"/>
    <lineage>
        <taxon>Eukaryota</taxon>
        <taxon>Viridiplantae</taxon>
        <taxon>Streptophyta</taxon>
        <taxon>Embryophyta</taxon>
        <taxon>Tracheophyta</taxon>
        <taxon>Spermatophyta</taxon>
        <taxon>Magnoliopsida</taxon>
        <taxon>Liliopsida</taxon>
        <taxon>Asparagales</taxon>
        <taxon>Orchidaceae</taxon>
        <taxon>Vanilloideae</taxon>
        <taxon>Vanilleae</taxon>
        <taxon>Vanilla</taxon>
    </lineage>
</organism>
<keyword evidence="2" id="KW-0217">Developmental protein</keyword>
<dbReference type="EMBL" id="JADCNL010000002">
    <property type="protein sequence ID" value="KAG0492744.1"/>
    <property type="molecule type" value="Genomic_DNA"/>
</dbReference>
<dbReference type="AlphaFoldDB" id="A0A835V9Q8"/>
<feature type="coiled-coil region" evidence="6">
    <location>
        <begin position="86"/>
        <end position="113"/>
    </location>
</feature>
<evidence type="ECO:0000313" key="8">
    <source>
        <dbReference type="EMBL" id="KAG0492744.1"/>
    </source>
</evidence>
<evidence type="ECO:0000256" key="2">
    <source>
        <dbReference type="ARBA" id="ARBA00022473"/>
    </source>
</evidence>
<evidence type="ECO:0000256" key="5">
    <source>
        <dbReference type="ARBA" id="ARBA00023089"/>
    </source>
</evidence>
<dbReference type="Proteomes" id="UP000639772">
    <property type="component" value="Unassembled WGS sequence"/>
</dbReference>
<proteinExistence type="inferred from homology"/>
<dbReference type="Proteomes" id="UP000636800">
    <property type="component" value="Chromosome 2"/>
</dbReference>
<dbReference type="GO" id="GO:0030154">
    <property type="term" value="P:cell differentiation"/>
    <property type="evidence" value="ECO:0007669"/>
    <property type="project" value="UniProtKB-KW"/>
</dbReference>
<evidence type="ECO:0000256" key="6">
    <source>
        <dbReference type="SAM" id="Coils"/>
    </source>
</evidence>
<keyword evidence="3" id="KW-0221">Differentiation</keyword>
<evidence type="ECO:0000313" key="9">
    <source>
        <dbReference type="EMBL" id="KAG0494888.1"/>
    </source>
</evidence>
<evidence type="ECO:0000313" key="11">
    <source>
        <dbReference type="Proteomes" id="UP000639772"/>
    </source>
</evidence>
<keyword evidence="10" id="KW-1185">Reference proteome</keyword>
<dbReference type="EMBL" id="JADCNM010000002">
    <property type="protein sequence ID" value="KAG0494888.1"/>
    <property type="molecule type" value="Genomic_DNA"/>
</dbReference>